<proteinExistence type="inferred from homology"/>
<dbReference type="SUPFAM" id="SSF117892">
    <property type="entry name" value="Band 7/SPFH domain"/>
    <property type="match status" value="1"/>
</dbReference>
<keyword evidence="4" id="KW-1185">Reference proteome</keyword>
<dbReference type="HOGENOM" id="CLU_024949_3_4_11"/>
<dbReference type="eggNOG" id="COG0330">
    <property type="taxonomic scope" value="Bacteria"/>
</dbReference>
<sequence>MNVFSIVVERHEQVLAVRDGEVVEVLGPGRHRRTRRTIYERVDVRSRVTTIAPQEILTADGATVKVSAAVRWQVADPVAYTSTLDPESVVYLAVQIALRDELAGREASEVVRTGRRDAGPAVLEAARRAGETVGMTIVDVVIKDIVLPHDLRQAYADLIATRQRGQAQLEAARAESAALRSMANAARLLDEHPALERLRLVQAASYGSRLVLDLGADRPTD</sequence>
<feature type="domain" description="Band 7" evidence="2">
    <location>
        <begin position="4"/>
        <end position="159"/>
    </location>
</feature>
<name>F5XRC1_MICPN</name>
<dbReference type="InterPro" id="IPR043202">
    <property type="entry name" value="Band-7_stomatin-like"/>
</dbReference>
<evidence type="ECO:0000313" key="4">
    <source>
        <dbReference type="Proteomes" id="UP000007947"/>
    </source>
</evidence>
<evidence type="ECO:0000256" key="1">
    <source>
        <dbReference type="ARBA" id="ARBA00008164"/>
    </source>
</evidence>
<dbReference type="GO" id="GO:0005886">
    <property type="term" value="C:plasma membrane"/>
    <property type="evidence" value="ECO:0007669"/>
    <property type="project" value="InterPro"/>
</dbReference>
<dbReference type="STRING" id="1032480.MLP_15970"/>
<dbReference type="Pfam" id="PF01145">
    <property type="entry name" value="Band_7"/>
    <property type="match status" value="1"/>
</dbReference>
<dbReference type="OrthoDB" id="3285280at2"/>
<evidence type="ECO:0000313" key="3">
    <source>
        <dbReference type="EMBL" id="BAK34611.1"/>
    </source>
</evidence>
<accession>F5XRC1</accession>
<dbReference type="KEGG" id="mph:MLP_15970"/>
<dbReference type="PRINTS" id="PR00721">
    <property type="entry name" value="STOMATIN"/>
</dbReference>
<evidence type="ECO:0000259" key="2">
    <source>
        <dbReference type="SMART" id="SM00244"/>
    </source>
</evidence>
<dbReference type="RefSeq" id="WP_013862494.1">
    <property type="nucleotide sequence ID" value="NC_015635.1"/>
</dbReference>
<protein>
    <recommendedName>
        <fullName evidence="2">Band 7 domain-containing protein</fullName>
    </recommendedName>
</protein>
<dbReference type="Proteomes" id="UP000007947">
    <property type="component" value="Chromosome"/>
</dbReference>
<dbReference type="InterPro" id="IPR001107">
    <property type="entry name" value="Band_7"/>
</dbReference>
<dbReference type="EMBL" id="AP012204">
    <property type="protein sequence ID" value="BAK34611.1"/>
    <property type="molecule type" value="Genomic_DNA"/>
</dbReference>
<dbReference type="InterPro" id="IPR036013">
    <property type="entry name" value="Band_7/SPFH_dom_sf"/>
</dbReference>
<dbReference type="Gene3D" id="3.30.479.30">
    <property type="entry name" value="Band 7 domain"/>
    <property type="match status" value="1"/>
</dbReference>
<organism evidence="3 4">
    <name type="scientific">Microlunatus phosphovorus (strain ATCC 700054 / DSM 10555 / JCM 9379 / NBRC 101784 / NCIMB 13414 / VKM Ac-1990 / NM-1)</name>
    <dbReference type="NCBI Taxonomy" id="1032480"/>
    <lineage>
        <taxon>Bacteria</taxon>
        <taxon>Bacillati</taxon>
        <taxon>Actinomycetota</taxon>
        <taxon>Actinomycetes</taxon>
        <taxon>Propionibacteriales</taxon>
        <taxon>Propionibacteriaceae</taxon>
        <taxon>Microlunatus</taxon>
    </lineage>
</organism>
<comment type="similarity">
    <text evidence="1">Belongs to the band 7/mec-2 family.</text>
</comment>
<dbReference type="SMART" id="SM00244">
    <property type="entry name" value="PHB"/>
    <property type="match status" value="1"/>
</dbReference>
<dbReference type="InterPro" id="IPR001972">
    <property type="entry name" value="Stomatin_HflK_fam"/>
</dbReference>
<gene>
    <name evidence="3" type="ordered locus">MLP_15970</name>
</gene>
<reference evidence="3 4" key="1">
    <citation type="submission" date="2011-05" db="EMBL/GenBank/DDBJ databases">
        <title>Whole genome sequence of Microlunatus phosphovorus NM-1.</title>
        <authorList>
            <person name="Hosoyama A."/>
            <person name="Sasaki K."/>
            <person name="Harada T."/>
            <person name="Igarashi R."/>
            <person name="Kawakoshi A."/>
            <person name="Sasagawa M."/>
            <person name="Fukada J."/>
            <person name="Nakamura S."/>
            <person name="Katano Y."/>
            <person name="Hanada S."/>
            <person name="Kamagata Y."/>
            <person name="Nakamura N."/>
            <person name="Yamazaki S."/>
            <person name="Fujita N."/>
        </authorList>
    </citation>
    <scope>NUCLEOTIDE SEQUENCE [LARGE SCALE GENOMIC DNA]</scope>
    <source>
        <strain evidence="4">ATCC 700054 / DSM 10555 / JCM 9379 / NBRC 101784 / NCIMB 13414 / VKM Ac-1990 / NM-1</strain>
    </source>
</reference>
<dbReference type="PANTHER" id="PTHR10264">
    <property type="entry name" value="BAND 7 PROTEIN-RELATED"/>
    <property type="match status" value="1"/>
</dbReference>
<dbReference type="AlphaFoldDB" id="F5XRC1"/>
<dbReference type="PANTHER" id="PTHR10264:SF83">
    <property type="entry name" value="BLL5629 PROTEIN"/>
    <property type="match status" value="1"/>
</dbReference>
<dbReference type="CDD" id="cd13438">
    <property type="entry name" value="SPFH_eoslipins_u2"/>
    <property type="match status" value="1"/>
</dbReference>